<dbReference type="InterPro" id="IPR020846">
    <property type="entry name" value="MFS_dom"/>
</dbReference>
<dbReference type="CDD" id="cd17502">
    <property type="entry name" value="MFS_Azr1_MDR_like"/>
    <property type="match status" value="1"/>
</dbReference>
<keyword evidence="3" id="KW-1003">Cell membrane</keyword>
<evidence type="ECO:0000256" key="3">
    <source>
        <dbReference type="ARBA" id="ARBA00022475"/>
    </source>
</evidence>
<evidence type="ECO:0000313" key="9">
    <source>
        <dbReference type="EMBL" id="RIY09864.1"/>
    </source>
</evidence>
<dbReference type="Gene3D" id="1.20.1720.10">
    <property type="entry name" value="Multidrug resistance protein D"/>
    <property type="match status" value="1"/>
</dbReference>
<evidence type="ECO:0000259" key="8">
    <source>
        <dbReference type="PROSITE" id="PS50850"/>
    </source>
</evidence>
<feature type="transmembrane region" description="Helical" evidence="7">
    <location>
        <begin position="211"/>
        <end position="228"/>
    </location>
</feature>
<feature type="transmembrane region" description="Helical" evidence="7">
    <location>
        <begin position="68"/>
        <end position="87"/>
    </location>
</feature>
<accession>A0A418QXI5</accession>
<keyword evidence="2" id="KW-0813">Transport</keyword>
<dbReference type="FunFam" id="1.20.1720.10:FF:000004">
    <property type="entry name" value="EmrB/QacA family drug resistance transporter"/>
    <property type="match status" value="1"/>
</dbReference>
<feature type="domain" description="Major facilitator superfamily (MFS) profile" evidence="8">
    <location>
        <begin position="3"/>
        <end position="505"/>
    </location>
</feature>
<dbReference type="AlphaFoldDB" id="A0A418QXI5"/>
<feature type="transmembrane region" description="Helical" evidence="7">
    <location>
        <begin position="369"/>
        <end position="389"/>
    </location>
</feature>
<feature type="transmembrane region" description="Helical" evidence="7">
    <location>
        <begin position="483"/>
        <end position="501"/>
    </location>
</feature>
<protein>
    <submittedName>
        <fullName evidence="9">MFS transporter</fullName>
    </submittedName>
</protein>
<evidence type="ECO:0000256" key="5">
    <source>
        <dbReference type="ARBA" id="ARBA00022989"/>
    </source>
</evidence>
<feature type="transmembrane region" description="Helical" evidence="7">
    <location>
        <begin position="307"/>
        <end position="330"/>
    </location>
</feature>
<dbReference type="InterPro" id="IPR011701">
    <property type="entry name" value="MFS"/>
</dbReference>
<feature type="transmembrane region" description="Helical" evidence="7">
    <location>
        <begin position="234"/>
        <end position="254"/>
    </location>
</feature>
<dbReference type="Gene3D" id="1.20.1250.20">
    <property type="entry name" value="MFS general substrate transporter like domains"/>
    <property type="match status" value="1"/>
</dbReference>
<evidence type="ECO:0000256" key="4">
    <source>
        <dbReference type="ARBA" id="ARBA00022692"/>
    </source>
</evidence>
<dbReference type="Pfam" id="PF07690">
    <property type="entry name" value="MFS_1"/>
    <property type="match status" value="1"/>
</dbReference>
<evidence type="ECO:0000256" key="7">
    <source>
        <dbReference type="SAM" id="Phobius"/>
    </source>
</evidence>
<keyword evidence="6 7" id="KW-0472">Membrane</keyword>
<sequence>MLTFGGVLLAMFLGALDQTIVSTALPRIVADLHGLERFTWVATAYLVASTALVPIYGKLADTYSRRTIEIVAVSVFLLGSMLCGLAGEFGTLPLLGDGMSQLIVFRAVQGLGGAGLFAMAFIVIADLFPPAERGRYQGFVGAVFGTSSVLGPFLGGFLTDNGSGLIPGVAGWRLVFYVNLPLGALALWFILTQMPPLRPRTERRRLDYLSMLLLILGLGQLVIGLQLNKNDYGWGHPLTLGLLGGAALLLTLFVRRSLRHPNPILAFSLFKNPVFRTANAALFLLGGAFLGLIIFEPLFMVNVLGETATRAGVSLIPLSMGVVTGSLLAGQMVSRYGHYKRWMLAGLVVLMVGLLLLATMPATVSYGQVLTYLLICGVGLGPSMPLYTLAIQNAVEPRFIGQATSASQFFRQIGGAISASLLGVILTLGLSSALPAAGPAGGVAPSAPTAQAAPVGEGPAVVSAGIPSSPALKAAFSQSISRVYLVTLLLVAGGFVMTLFVPELPLRKTNEVGQAQPGLE</sequence>
<proteinExistence type="predicted"/>
<feature type="transmembrane region" description="Helical" evidence="7">
    <location>
        <begin position="107"/>
        <end position="127"/>
    </location>
</feature>
<dbReference type="PANTHER" id="PTHR23501:SF197">
    <property type="entry name" value="COMD"/>
    <property type="match status" value="1"/>
</dbReference>
<feature type="transmembrane region" description="Helical" evidence="7">
    <location>
        <begin position="409"/>
        <end position="430"/>
    </location>
</feature>
<keyword evidence="5 7" id="KW-1133">Transmembrane helix</keyword>
<dbReference type="PANTHER" id="PTHR23501">
    <property type="entry name" value="MAJOR FACILITATOR SUPERFAMILY"/>
    <property type="match status" value="1"/>
</dbReference>
<feature type="transmembrane region" description="Helical" evidence="7">
    <location>
        <begin position="139"/>
        <end position="158"/>
    </location>
</feature>
<dbReference type="Proteomes" id="UP000284250">
    <property type="component" value="Unassembled WGS sequence"/>
</dbReference>
<dbReference type="OrthoDB" id="783189at2"/>
<keyword evidence="4 7" id="KW-0812">Transmembrane</keyword>
<comment type="subcellular location">
    <subcellularLocation>
        <location evidence="1">Cell membrane</location>
        <topology evidence="1">Multi-pass membrane protein</topology>
    </subcellularLocation>
</comment>
<feature type="transmembrane region" description="Helical" evidence="7">
    <location>
        <begin position="38"/>
        <end position="56"/>
    </location>
</feature>
<evidence type="ECO:0000313" key="10">
    <source>
        <dbReference type="Proteomes" id="UP000284250"/>
    </source>
</evidence>
<feature type="transmembrane region" description="Helical" evidence="7">
    <location>
        <begin position="170"/>
        <end position="191"/>
    </location>
</feature>
<evidence type="ECO:0000256" key="2">
    <source>
        <dbReference type="ARBA" id="ARBA00022448"/>
    </source>
</evidence>
<dbReference type="InterPro" id="IPR036259">
    <property type="entry name" value="MFS_trans_sf"/>
</dbReference>
<dbReference type="GO" id="GO:0005886">
    <property type="term" value="C:plasma membrane"/>
    <property type="evidence" value="ECO:0007669"/>
    <property type="project" value="UniProtKB-SubCell"/>
</dbReference>
<name>A0A418QXI5_9BACT</name>
<dbReference type="GO" id="GO:0022857">
    <property type="term" value="F:transmembrane transporter activity"/>
    <property type="evidence" value="ECO:0007669"/>
    <property type="project" value="InterPro"/>
</dbReference>
<feature type="transmembrane region" description="Helical" evidence="7">
    <location>
        <begin position="342"/>
        <end position="363"/>
    </location>
</feature>
<gene>
    <name evidence="9" type="ORF">D0T11_11595</name>
</gene>
<organism evidence="9 10">
    <name type="scientific">Hymenobacter rubripertinctus</name>
    <dbReference type="NCBI Taxonomy" id="2029981"/>
    <lineage>
        <taxon>Bacteria</taxon>
        <taxon>Pseudomonadati</taxon>
        <taxon>Bacteroidota</taxon>
        <taxon>Cytophagia</taxon>
        <taxon>Cytophagales</taxon>
        <taxon>Hymenobacteraceae</taxon>
        <taxon>Hymenobacter</taxon>
    </lineage>
</organism>
<evidence type="ECO:0000256" key="6">
    <source>
        <dbReference type="ARBA" id="ARBA00023136"/>
    </source>
</evidence>
<dbReference type="PROSITE" id="PS50850">
    <property type="entry name" value="MFS"/>
    <property type="match status" value="1"/>
</dbReference>
<dbReference type="EMBL" id="QYCN01000015">
    <property type="protein sequence ID" value="RIY09864.1"/>
    <property type="molecule type" value="Genomic_DNA"/>
</dbReference>
<reference evidence="9 10" key="1">
    <citation type="submission" date="2019-01" db="EMBL/GenBank/DDBJ databases">
        <title>Hymenobacter humicola sp. nov., isolated from soils in Antarctica.</title>
        <authorList>
            <person name="Sedlacek I."/>
            <person name="Holochova P."/>
            <person name="Kralova S."/>
            <person name="Pantucek R."/>
            <person name="Stankova E."/>
            <person name="Vrbovska V."/>
            <person name="Kristofova L."/>
            <person name="Svec P."/>
            <person name="Busse H.-J."/>
        </authorList>
    </citation>
    <scope>NUCLEOTIDE SEQUENCE [LARGE SCALE GENOMIC DNA]</scope>
    <source>
        <strain evidence="9 10">CCM 8852</strain>
    </source>
</reference>
<keyword evidence="10" id="KW-1185">Reference proteome</keyword>
<dbReference type="SUPFAM" id="SSF103473">
    <property type="entry name" value="MFS general substrate transporter"/>
    <property type="match status" value="1"/>
</dbReference>
<evidence type="ECO:0000256" key="1">
    <source>
        <dbReference type="ARBA" id="ARBA00004651"/>
    </source>
</evidence>
<feature type="transmembrane region" description="Helical" evidence="7">
    <location>
        <begin position="274"/>
        <end position="295"/>
    </location>
</feature>
<comment type="caution">
    <text evidence="9">The sequence shown here is derived from an EMBL/GenBank/DDBJ whole genome shotgun (WGS) entry which is preliminary data.</text>
</comment>